<proteinExistence type="predicted"/>
<keyword evidence="1" id="KW-1133">Transmembrane helix</keyword>
<gene>
    <name evidence="2" type="ORF">B0H16DRAFT_1624669</name>
</gene>
<evidence type="ECO:0000313" key="2">
    <source>
        <dbReference type="EMBL" id="KAJ7712484.1"/>
    </source>
</evidence>
<keyword evidence="1" id="KW-0812">Transmembrane</keyword>
<evidence type="ECO:0000313" key="3">
    <source>
        <dbReference type="Proteomes" id="UP001215598"/>
    </source>
</evidence>
<accession>A0AAD7H5G1</accession>
<protein>
    <submittedName>
        <fullName evidence="2">Uncharacterized protein</fullName>
    </submittedName>
</protein>
<dbReference type="Proteomes" id="UP001215598">
    <property type="component" value="Unassembled WGS sequence"/>
</dbReference>
<keyword evidence="1" id="KW-0472">Membrane</keyword>
<evidence type="ECO:0000256" key="1">
    <source>
        <dbReference type="SAM" id="Phobius"/>
    </source>
</evidence>
<feature type="non-terminal residue" evidence="2">
    <location>
        <position position="82"/>
    </location>
</feature>
<keyword evidence="3" id="KW-1185">Reference proteome</keyword>
<reference evidence="2" key="1">
    <citation type="submission" date="2023-03" db="EMBL/GenBank/DDBJ databases">
        <title>Massive genome expansion in bonnet fungi (Mycena s.s.) driven by repeated elements and novel gene families across ecological guilds.</title>
        <authorList>
            <consortium name="Lawrence Berkeley National Laboratory"/>
            <person name="Harder C.B."/>
            <person name="Miyauchi S."/>
            <person name="Viragh M."/>
            <person name="Kuo A."/>
            <person name="Thoen E."/>
            <person name="Andreopoulos B."/>
            <person name="Lu D."/>
            <person name="Skrede I."/>
            <person name="Drula E."/>
            <person name="Henrissat B."/>
            <person name="Morin E."/>
            <person name="Kohler A."/>
            <person name="Barry K."/>
            <person name="LaButti K."/>
            <person name="Morin E."/>
            <person name="Salamov A."/>
            <person name="Lipzen A."/>
            <person name="Mereny Z."/>
            <person name="Hegedus B."/>
            <person name="Baldrian P."/>
            <person name="Stursova M."/>
            <person name="Weitz H."/>
            <person name="Taylor A."/>
            <person name="Grigoriev I.V."/>
            <person name="Nagy L.G."/>
            <person name="Martin F."/>
            <person name="Kauserud H."/>
        </authorList>
    </citation>
    <scope>NUCLEOTIDE SEQUENCE</scope>
    <source>
        <strain evidence="2">CBHHK182m</strain>
    </source>
</reference>
<name>A0AAD7H5G1_9AGAR</name>
<dbReference type="AlphaFoldDB" id="A0AAD7H5G1"/>
<sequence length="82" mass="9532">MIRRRLANHVSYLTYFSSSALCTPSQPLTFLYTPSASIHYFCFFLFLFFAAPKPRMYQLLVLVPCLPYYTPAHLIIVHPLKS</sequence>
<feature type="transmembrane region" description="Helical" evidence="1">
    <location>
        <begin position="57"/>
        <end position="76"/>
    </location>
</feature>
<feature type="transmembrane region" description="Helical" evidence="1">
    <location>
        <begin position="30"/>
        <end position="50"/>
    </location>
</feature>
<organism evidence="2 3">
    <name type="scientific">Mycena metata</name>
    <dbReference type="NCBI Taxonomy" id="1033252"/>
    <lineage>
        <taxon>Eukaryota</taxon>
        <taxon>Fungi</taxon>
        <taxon>Dikarya</taxon>
        <taxon>Basidiomycota</taxon>
        <taxon>Agaricomycotina</taxon>
        <taxon>Agaricomycetes</taxon>
        <taxon>Agaricomycetidae</taxon>
        <taxon>Agaricales</taxon>
        <taxon>Marasmiineae</taxon>
        <taxon>Mycenaceae</taxon>
        <taxon>Mycena</taxon>
    </lineage>
</organism>
<dbReference type="EMBL" id="JARKIB010000365">
    <property type="protein sequence ID" value="KAJ7712484.1"/>
    <property type="molecule type" value="Genomic_DNA"/>
</dbReference>
<comment type="caution">
    <text evidence="2">The sequence shown here is derived from an EMBL/GenBank/DDBJ whole genome shotgun (WGS) entry which is preliminary data.</text>
</comment>